<sequence length="201" mass="22408">MFGINVYRIPSVLHCTGMNTGKTGSSDRILRVFDRATYRMAILVHHDHLLHQPYLADALETVIDRYNVLVGERFRLIDRSVAPAIFRIVRHTTVLQQKPNTLVVSLRTGQMQCRSAIVIRQRNVHAGQLVTAQRSDVTDRSGKQWKLNTSTSSLQNCTPRQLLPSGSSGGDHMNMPITFGMTSITPPHTPDLAGRPTLNAN</sequence>
<accession>A0A8W7PA68</accession>
<dbReference type="EnsemblMetazoa" id="ACOM028271-RA">
    <property type="protein sequence ID" value="ACOM028271-PA.1"/>
    <property type="gene ID" value="ACOM028271"/>
</dbReference>
<proteinExistence type="predicted"/>
<dbReference type="Proteomes" id="UP000075882">
    <property type="component" value="Unassembled WGS sequence"/>
</dbReference>
<reference evidence="2" key="1">
    <citation type="submission" date="2022-08" db="UniProtKB">
        <authorList>
            <consortium name="EnsemblMetazoa"/>
        </authorList>
    </citation>
    <scope>IDENTIFICATION</scope>
</reference>
<name>A0A8W7PA68_ANOCL</name>
<protein>
    <submittedName>
        <fullName evidence="2">Uncharacterized protein</fullName>
    </submittedName>
</protein>
<evidence type="ECO:0000256" key="1">
    <source>
        <dbReference type="SAM" id="MobiDB-lite"/>
    </source>
</evidence>
<evidence type="ECO:0000313" key="2">
    <source>
        <dbReference type="EnsemblMetazoa" id="ACOM028271-PA.1"/>
    </source>
</evidence>
<feature type="region of interest" description="Disordered" evidence="1">
    <location>
        <begin position="160"/>
        <end position="201"/>
    </location>
</feature>
<dbReference type="AlphaFoldDB" id="A0A8W7PA68"/>
<organism evidence="2">
    <name type="scientific">Anopheles coluzzii</name>
    <name type="common">African malaria mosquito</name>
    <dbReference type="NCBI Taxonomy" id="1518534"/>
    <lineage>
        <taxon>Eukaryota</taxon>
        <taxon>Metazoa</taxon>
        <taxon>Ecdysozoa</taxon>
        <taxon>Arthropoda</taxon>
        <taxon>Hexapoda</taxon>
        <taxon>Insecta</taxon>
        <taxon>Pterygota</taxon>
        <taxon>Neoptera</taxon>
        <taxon>Endopterygota</taxon>
        <taxon>Diptera</taxon>
        <taxon>Nematocera</taxon>
        <taxon>Culicoidea</taxon>
        <taxon>Culicidae</taxon>
        <taxon>Anophelinae</taxon>
        <taxon>Anopheles</taxon>
    </lineage>
</organism>